<dbReference type="Proteomes" id="UP000237438">
    <property type="component" value="Unassembled WGS sequence"/>
</dbReference>
<evidence type="ECO:0000256" key="3">
    <source>
        <dbReference type="ARBA" id="ARBA00022980"/>
    </source>
</evidence>
<keyword evidence="4" id="KW-0496">Mitochondrion</keyword>
<keyword evidence="9" id="KW-1185">Reference proteome</keyword>
<protein>
    <recommendedName>
        <fullName evidence="6">Large ribosomal subunit protein mL50</fullName>
    </recommendedName>
</protein>
<feature type="region of interest" description="Disordered" evidence="7">
    <location>
        <begin position="271"/>
        <end position="292"/>
    </location>
</feature>
<keyword evidence="5" id="KW-0687">Ribonucleoprotein</keyword>
<dbReference type="Pfam" id="PF10501">
    <property type="entry name" value="Ribosomal_L50"/>
    <property type="match status" value="1"/>
</dbReference>
<gene>
    <name evidence="8" type="ORF">EPUL_002557</name>
</gene>
<evidence type="ECO:0000313" key="8">
    <source>
        <dbReference type="EMBL" id="POS84800.1"/>
    </source>
</evidence>
<proteinExistence type="inferred from homology"/>
<dbReference type="AlphaFoldDB" id="A0A2S4PRY9"/>
<dbReference type="STRING" id="225359.A0A2S4PRY9"/>
<evidence type="ECO:0000256" key="7">
    <source>
        <dbReference type="SAM" id="MobiDB-lite"/>
    </source>
</evidence>
<evidence type="ECO:0000313" key="9">
    <source>
        <dbReference type="Proteomes" id="UP000237438"/>
    </source>
</evidence>
<evidence type="ECO:0000256" key="2">
    <source>
        <dbReference type="ARBA" id="ARBA00008860"/>
    </source>
</evidence>
<accession>A0A2S4PRY9</accession>
<dbReference type="InterPro" id="IPR018305">
    <property type="entry name" value="Ribosomal_m50"/>
</dbReference>
<evidence type="ECO:0000256" key="4">
    <source>
        <dbReference type="ARBA" id="ARBA00023128"/>
    </source>
</evidence>
<evidence type="ECO:0000256" key="6">
    <source>
        <dbReference type="ARBA" id="ARBA00035183"/>
    </source>
</evidence>
<sequence length="426" mass="47859">MRGIVGYERSLNLLLQKSLTHCTKYHYFSLKYKSSAAPFSSLTPRGTNTTEPFTEKVRKKIWGTDQPPGQANPYEENSYLQRVDQATTDSGPTESLIQNLSVNGSISQYEPATVWDGLEQVGGSEDLLVKEWLPGNTFDDSFVPKDAVTNVEEITAIIHRVLVEIFVWQQANHQLADICMASNPSTDFTMNVNMTYSPKVGITLQYPDNTTMEKIIRSLRPEKSEDKAILTHESESSLTEISDNPTIAAKIIEPDDIKESEQSLDEKLYRKGKIPPEEATADNLNDSKKTSLESKKFQESVTSWDPSWMNIPITDTDLKFTVGSLSTSTRILQLSGIRVSDAIITSTTTVGILLKQIIKPPKNRKLADVLAEKEELSNLPNVSIHPRRITLRDRETKVGRWKLIEEEFSARGLISDKRKSVKTLHS</sequence>
<comment type="similarity">
    <text evidence="2">Belongs to the mitochondrion-specific ribosomal protein mL50 family.</text>
</comment>
<dbReference type="EMBL" id="PEDP01000856">
    <property type="protein sequence ID" value="POS84800.1"/>
    <property type="molecule type" value="Genomic_DNA"/>
</dbReference>
<comment type="caution">
    <text evidence="8">The sequence shown here is derived from an EMBL/GenBank/DDBJ whole genome shotgun (WGS) entry which is preliminary data.</text>
</comment>
<dbReference type="GO" id="GO:1990904">
    <property type="term" value="C:ribonucleoprotein complex"/>
    <property type="evidence" value="ECO:0007669"/>
    <property type="project" value="UniProtKB-KW"/>
</dbReference>
<organism evidence="8 9">
    <name type="scientific">Erysiphe pulchra</name>
    <dbReference type="NCBI Taxonomy" id="225359"/>
    <lineage>
        <taxon>Eukaryota</taxon>
        <taxon>Fungi</taxon>
        <taxon>Dikarya</taxon>
        <taxon>Ascomycota</taxon>
        <taxon>Pezizomycotina</taxon>
        <taxon>Leotiomycetes</taxon>
        <taxon>Erysiphales</taxon>
        <taxon>Erysiphaceae</taxon>
        <taxon>Erysiphe</taxon>
    </lineage>
</organism>
<dbReference type="GO" id="GO:0005739">
    <property type="term" value="C:mitochondrion"/>
    <property type="evidence" value="ECO:0007669"/>
    <property type="project" value="UniProtKB-SubCell"/>
</dbReference>
<dbReference type="OrthoDB" id="6220758at2759"/>
<name>A0A2S4PRY9_9PEZI</name>
<evidence type="ECO:0000256" key="5">
    <source>
        <dbReference type="ARBA" id="ARBA00023274"/>
    </source>
</evidence>
<keyword evidence="3" id="KW-0689">Ribosomal protein</keyword>
<reference evidence="8 9" key="1">
    <citation type="submission" date="2017-10" db="EMBL/GenBank/DDBJ databases">
        <title>Development of genomic resources for the powdery mildew, Erysiphe pulchra.</title>
        <authorList>
            <person name="Wadl P.A."/>
            <person name="Mack B.M."/>
            <person name="Moore G."/>
            <person name="Beltz S.B."/>
        </authorList>
    </citation>
    <scope>NUCLEOTIDE SEQUENCE [LARGE SCALE GENOMIC DNA]</scope>
    <source>
        <strain evidence="8">Cflorida</strain>
    </source>
</reference>
<comment type="subcellular location">
    <subcellularLocation>
        <location evidence="1">Mitochondrion</location>
    </subcellularLocation>
</comment>
<evidence type="ECO:0000256" key="1">
    <source>
        <dbReference type="ARBA" id="ARBA00004173"/>
    </source>
</evidence>
<dbReference type="GO" id="GO:0005840">
    <property type="term" value="C:ribosome"/>
    <property type="evidence" value="ECO:0007669"/>
    <property type="project" value="UniProtKB-KW"/>
</dbReference>